<sequence>MTHATESPVVLTTTRPIGVIADTHGLLREEAVALLAGCDPILHLGDVGDQALLARLANMARLYTVRGNIDTQPWCASLPDTRDLSVNGWQLHLVHDRADFDPATPCDAMLHGHSHKALNEWRDTPDGRPRLWFNPGGAGKRRFRLPITLGRLWAEETRLRRAILHLPMND</sequence>
<keyword evidence="4" id="KW-1185">Reference proteome</keyword>
<evidence type="ECO:0000313" key="4">
    <source>
        <dbReference type="Proteomes" id="UP000281975"/>
    </source>
</evidence>
<comment type="similarity">
    <text evidence="1">Belongs to the metallophosphoesterase superfamily. YfcE family.</text>
</comment>
<evidence type="ECO:0000313" key="3">
    <source>
        <dbReference type="EMBL" id="RKQ95701.1"/>
    </source>
</evidence>
<gene>
    <name evidence="3" type="ORF">C7446_3215</name>
</gene>
<dbReference type="SUPFAM" id="SSF56300">
    <property type="entry name" value="Metallo-dependent phosphatases"/>
    <property type="match status" value="1"/>
</dbReference>
<dbReference type="AlphaFoldDB" id="A0A420WT60"/>
<evidence type="ECO:0000259" key="2">
    <source>
        <dbReference type="Pfam" id="PF12850"/>
    </source>
</evidence>
<feature type="domain" description="Calcineurin-like phosphoesterase" evidence="2">
    <location>
        <begin position="17"/>
        <end position="152"/>
    </location>
</feature>
<dbReference type="Gene3D" id="3.60.21.10">
    <property type="match status" value="1"/>
</dbReference>
<name>A0A420WT60_9GAMM</name>
<dbReference type="InterPro" id="IPR029052">
    <property type="entry name" value="Metallo-depent_PP-like"/>
</dbReference>
<organism evidence="3 4">
    <name type="scientific">Kushneria sinocarnis</name>
    <dbReference type="NCBI Taxonomy" id="595502"/>
    <lineage>
        <taxon>Bacteria</taxon>
        <taxon>Pseudomonadati</taxon>
        <taxon>Pseudomonadota</taxon>
        <taxon>Gammaproteobacteria</taxon>
        <taxon>Oceanospirillales</taxon>
        <taxon>Halomonadaceae</taxon>
        <taxon>Kushneria</taxon>
    </lineage>
</organism>
<dbReference type="RefSeq" id="WP_121174091.1">
    <property type="nucleotide sequence ID" value="NZ_RBIN01000012.1"/>
</dbReference>
<dbReference type="EMBL" id="RBIN01000012">
    <property type="protein sequence ID" value="RKQ95701.1"/>
    <property type="molecule type" value="Genomic_DNA"/>
</dbReference>
<protein>
    <recommendedName>
        <fullName evidence="2">Calcineurin-like phosphoesterase domain-containing protein</fullName>
    </recommendedName>
</protein>
<proteinExistence type="inferred from homology"/>
<dbReference type="InterPro" id="IPR024654">
    <property type="entry name" value="Calcineurin-like_PHP_lpxH"/>
</dbReference>
<evidence type="ECO:0000256" key="1">
    <source>
        <dbReference type="ARBA" id="ARBA00008950"/>
    </source>
</evidence>
<comment type="caution">
    <text evidence="3">The sequence shown here is derived from an EMBL/GenBank/DDBJ whole genome shotgun (WGS) entry which is preliminary data.</text>
</comment>
<dbReference type="Proteomes" id="UP000281975">
    <property type="component" value="Unassembled WGS sequence"/>
</dbReference>
<dbReference type="Pfam" id="PF12850">
    <property type="entry name" value="Metallophos_2"/>
    <property type="match status" value="1"/>
</dbReference>
<reference evidence="3 4" key="1">
    <citation type="submission" date="2018-10" db="EMBL/GenBank/DDBJ databases">
        <title>Genomic Encyclopedia of Type Strains, Phase IV (KMG-IV): sequencing the most valuable type-strain genomes for metagenomic binning, comparative biology and taxonomic classification.</title>
        <authorList>
            <person name="Goeker M."/>
        </authorList>
    </citation>
    <scope>NUCLEOTIDE SEQUENCE [LARGE SCALE GENOMIC DNA]</scope>
    <source>
        <strain evidence="3 4">DSM 23229</strain>
    </source>
</reference>
<accession>A0A420WT60</accession>
<dbReference type="OrthoDB" id="9785951at2"/>